<evidence type="ECO:0008006" key="4">
    <source>
        <dbReference type="Google" id="ProtNLM"/>
    </source>
</evidence>
<keyword evidence="3" id="KW-1185">Reference proteome</keyword>
<dbReference type="Proteomes" id="UP000265443">
    <property type="component" value="Unassembled WGS sequence"/>
</dbReference>
<feature type="chain" id="PRO_5046563528" description="DUF4402 domain-containing protein" evidence="1">
    <location>
        <begin position="20"/>
        <end position="168"/>
    </location>
</feature>
<evidence type="ECO:0000313" key="2">
    <source>
        <dbReference type="EMBL" id="RIH78457.1"/>
    </source>
</evidence>
<feature type="signal peptide" evidence="1">
    <location>
        <begin position="1"/>
        <end position="19"/>
    </location>
</feature>
<sequence length="168" mass="18317">MTRLWVMGLMLAALALAQAGLTPATGGSFRLQVRGLDLGRLPAKPQIRVTGDAFKDSARVSLHFFADPNSNPPPYAPRILSVDLKGPLKQGQTYRIGDPLNSQVRGTLSYVDDRNPNNRKSWGGSGNVTITTLTPTSLTLQGNSIQMKSPKHGSFVLSFVFKVDRLRR</sequence>
<organism evidence="2 3">
    <name type="scientific">Meiothermus hypogaeus</name>
    <dbReference type="NCBI Taxonomy" id="884155"/>
    <lineage>
        <taxon>Bacteria</taxon>
        <taxon>Thermotogati</taxon>
        <taxon>Deinococcota</taxon>
        <taxon>Deinococci</taxon>
        <taxon>Thermales</taxon>
        <taxon>Thermaceae</taxon>
        <taxon>Meiothermus</taxon>
    </lineage>
</organism>
<evidence type="ECO:0000313" key="3">
    <source>
        <dbReference type="Proteomes" id="UP000265443"/>
    </source>
</evidence>
<evidence type="ECO:0000256" key="1">
    <source>
        <dbReference type="SAM" id="SignalP"/>
    </source>
</evidence>
<proteinExistence type="predicted"/>
<comment type="caution">
    <text evidence="2">The sequence shown here is derived from an EMBL/GenBank/DDBJ whole genome shotgun (WGS) entry which is preliminary data.</text>
</comment>
<protein>
    <recommendedName>
        <fullName evidence="4">DUF4402 domain-containing protein</fullName>
    </recommendedName>
</protein>
<keyword evidence="1" id="KW-0732">Signal</keyword>
<reference evidence="2 3" key="1">
    <citation type="submission" date="2018-08" db="EMBL/GenBank/DDBJ databases">
        <title>Meiothermus hypogaeus DSM 23238 genome sequencing project.</title>
        <authorList>
            <person name="Da Costa M.S."/>
            <person name="Albuquerque L."/>
            <person name="Raposo P."/>
            <person name="Froufe H.J.C."/>
            <person name="Barroso C.S."/>
            <person name="Egas C."/>
        </authorList>
    </citation>
    <scope>NUCLEOTIDE SEQUENCE [LARGE SCALE GENOMIC DNA]</scope>
    <source>
        <strain evidence="2 3">DSM 23238</strain>
    </source>
</reference>
<gene>
    <name evidence="2" type="ORF">Mhypo_01585</name>
</gene>
<dbReference type="EMBL" id="QWKY01000023">
    <property type="protein sequence ID" value="RIH78457.1"/>
    <property type="molecule type" value="Genomic_DNA"/>
</dbReference>
<dbReference type="RefSeq" id="WP_147075479.1">
    <property type="nucleotide sequence ID" value="NZ_QWKY01000023.1"/>
</dbReference>
<accession>A0ABX9MMI6</accession>
<name>A0ABX9MMI6_9DEIN</name>